<dbReference type="Pfam" id="PF02607">
    <property type="entry name" value="B12-binding_2"/>
    <property type="match status" value="1"/>
</dbReference>
<dbReference type="InterPro" id="IPR003759">
    <property type="entry name" value="Cbl-bd_cap"/>
</dbReference>
<dbReference type="RefSeq" id="WP_089284762.1">
    <property type="nucleotide sequence ID" value="NZ_FZOJ01000031.1"/>
</dbReference>
<dbReference type="InterPro" id="IPR036724">
    <property type="entry name" value="Cobalamin-bd_sf"/>
</dbReference>
<dbReference type="GO" id="GO:0046872">
    <property type="term" value="F:metal ion binding"/>
    <property type="evidence" value="ECO:0007669"/>
    <property type="project" value="UniProtKB-KW"/>
</dbReference>
<keyword evidence="2" id="KW-0479">Metal-binding</keyword>
<dbReference type="EMBL" id="FZOJ01000031">
    <property type="protein sequence ID" value="SNS97766.1"/>
    <property type="molecule type" value="Genomic_DNA"/>
</dbReference>
<keyword evidence="7" id="KW-1185">Reference proteome</keyword>
<dbReference type="GO" id="GO:0008705">
    <property type="term" value="F:methionine synthase activity"/>
    <property type="evidence" value="ECO:0007669"/>
    <property type="project" value="TreeGrafter"/>
</dbReference>
<comment type="similarity">
    <text evidence="1">Belongs to the methylamine corrinoid protein family.</text>
</comment>
<dbReference type="Gene3D" id="1.10.1240.10">
    <property type="entry name" value="Methionine synthase domain"/>
    <property type="match status" value="1"/>
</dbReference>
<accession>A0A239IVF7</accession>
<dbReference type="GO" id="GO:0050667">
    <property type="term" value="P:homocysteine metabolic process"/>
    <property type="evidence" value="ECO:0007669"/>
    <property type="project" value="TreeGrafter"/>
</dbReference>
<feature type="domain" description="B12-binding" evidence="4">
    <location>
        <begin position="90"/>
        <end position="212"/>
    </location>
</feature>
<dbReference type="PANTHER" id="PTHR45833:SF1">
    <property type="entry name" value="METHIONINE SYNTHASE"/>
    <property type="match status" value="1"/>
</dbReference>
<evidence type="ECO:0000256" key="1">
    <source>
        <dbReference type="ARBA" id="ARBA00010854"/>
    </source>
</evidence>
<name>A0A239IVF7_9FIRM</name>
<protein>
    <submittedName>
        <fullName evidence="6">Methanogenic corrinoid protein MtbC1</fullName>
    </submittedName>
</protein>
<dbReference type="AlphaFoldDB" id="A0A239IVF7"/>
<dbReference type="PROSITE" id="PS51337">
    <property type="entry name" value="B12_BINDING_NTER"/>
    <property type="match status" value="1"/>
</dbReference>
<evidence type="ECO:0000259" key="5">
    <source>
        <dbReference type="PROSITE" id="PS51337"/>
    </source>
</evidence>
<dbReference type="Pfam" id="PF02310">
    <property type="entry name" value="B12-binding"/>
    <property type="match status" value="1"/>
</dbReference>
<organism evidence="6 7">
    <name type="scientific">Anaerovirgula multivorans</name>
    <dbReference type="NCBI Taxonomy" id="312168"/>
    <lineage>
        <taxon>Bacteria</taxon>
        <taxon>Bacillati</taxon>
        <taxon>Bacillota</taxon>
        <taxon>Clostridia</taxon>
        <taxon>Peptostreptococcales</taxon>
        <taxon>Natronincolaceae</taxon>
        <taxon>Anaerovirgula</taxon>
    </lineage>
</organism>
<evidence type="ECO:0000256" key="3">
    <source>
        <dbReference type="ARBA" id="ARBA00023285"/>
    </source>
</evidence>
<dbReference type="FunFam" id="3.40.50.280:FF:000003">
    <property type="entry name" value="Dimethylamine methyltransferase corrinoid protein"/>
    <property type="match status" value="1"/>
</dbReference>
<dbReference type="GO" id="GO:0031419">
    <property type="term" value="F:cobalamin binding"/>
    <property type="evidence" value="ECO:0007669"/>
    <property type="project" value="InterPro"/>
</dbReference>
<dbReference type="PANTHER" id="PTHR45833">
    <property type="entry name" value="METHIONINE SYNTHASE"/>
    <property type="match status" value="1"/>
</dbReference>
<evidence type="ECO:0000313" key="7">
    <source>
        <dbReference type="Proteomes" id="UP000198304"/>
    </source>
</evidence>
<dbReference type="InterPro" id="IPR036594">
    <property type="entry name" value="Meth_synthase_dom"/>
</dbReference>
<dbReference type="Gene3D" id="3.40.50.280">
    <property type="entry name" value="Cobalamin-binding domain"/>
    <property type="match status" value="1"/>
</dbReference>
<keyword evidence="3" id="KW-0170">Cobalt</keyword>
<proteinExistence type="inferred from homology"/>
<evidence type="ECO:0000313" key="6">
    <source>
        <dbReference type="EMBL" id="SNS97766.1"/>
    </source>
</evidence>
<dbReference type="InterPro" id="IPR050554">
    <property type="entry name" value="Met_Synthase/Corrinoid"/>
</dbReference>
<sequence length="212" mass="22969">MSKWDHLTKAVGELEEKKVMKILDKFISTNPTDKEVQEVINTCHKGMVMVGDIFEKGDYFVGDLIFSGELLAEAIDILKPALRNCDSIKKGKIVIGTVHGDLHDIGKNIFKSMAVAAGFEVYDIGIDQPVSAFVNKVKEVQPDIVGMSGVLTLALEAMKDTVDGLKEAGLRDDVKVIMGGNPVTKEACKYIGGDAYTTNAAEGVKMCQSWVG</sequence>
<dbReference type="GO" id="GO:0046653">
    <property type="term" value="P:tetrahydrofolate metabolic process"/>
    <property type="evidence" value="ECO:0007669"/>
    <property type="project" value="TreeGrafter"/>
</dbReference>
<evidence type="ECO:0000256" key="2">
    <source>
        <dbReference type="ARBA" id="ARBA00022723"/>
    </source>
</evidence>
<dbReference type="GO" id="GO:0005829">
    <property type="term" value="C:cytosol"/>
    <property type="evidence" value="ECO:0007669"/>
    <property type="project" value="TreeGrafter"/>
</dbReference>
<dbReference type="Proteomes" id="UP000198304">
    <property type="component" value="Unassembled WGS sequence"/>
</dbReference>
<reference evidence="6 7" key="1">
    <citation type="submission" date="2017-06" db="EMBL/GenBank/DDBJ databases">
        <authorList>
            <person name="Kim H.J."/>
            <person name="Triplett B.A."/>
        </authorList>
    </citation>
    <scope>NUCLEOTIDE SEQUENCE [LARGE SCALE GENOMIC DNA]</scope>
    <source>
        <strain evidence="6 7">SCA</strain>
    </source>
</reference>
<gene>
    <name evidence="6" type="ORF">SAMN05446037_103120</name>
</gene>
<dbReference type="SUPFAM" id="SSF47644">
    <property type="entry name" value="Methionine synthase domain"/>
    <property type="match status" value="1"/>
</dbReference>
<dbReference type="OrthoDB" id="9803687at2"/>
<dbReference type="PROSITE" id="PS51332">
    <property type="entry name" value="B12_BINDING"/>
    <property type="match status" value="1"/>
</dbReference>
<evidence type="ECO:0000259" key="4">
    <source>
        <dbReference type="PROSITE" id="PS51332"/>
    </source>
</evidence>
<dbReference type="InterPro" id="IPR006158">
    <property type="entry name" value="Cobalamin-bd"/>
</dbReference>
<feature type="domain" description="B12-binding N-terminal" evidence="5">
    <location>
        <begin position="1"/>
        <end position="90"/>
    </location>
</feature>
<dbReference type="SUPFAM" id="SSF52242">
    <property type="entry name" value="Cobalamin (vitamin B12)-binding domain"/>
    <property type="match status" value="1"/>
</dbReference>
<dbReference type="SMART" id="SM01018">
    <property type="entry name" value="B12-binding_2"/>
    <property type="match status" value="1"/>
</dbReference>